<dbReference type="Pfam" id="PF00665">
    <property type="entry name" value="rve"/>
    <property type="match status" value="1"/>
</dbReference>
<evidence type="ECO:0000256" key="2">
    <source>
        <dbReference type="SAM" id="MobiDB-lite"/>
    </source>
</evidence>
<name>A0ABY5DVA8_9ACTN</name>
<dbReference type="PANTHER" id="PTHR46889:SF4">
    <property type="entry name" value="TRANSPOSASE INSO FOR INSERTION SEQUENCE ELEMENT IS911B-RELATED"/>
    <property type="match status" value="1"/>
</dbReference>
<feature type="region of interest" description="Disordered" evidence="2">
    <location>
        <begin position="299"/>
        <end position="326"/>
    </location>
</feature>
<dbReference type="InterPro" id="IPR048020">
    <property type="entry name" value="Transpos_IS3"/>
</dbReference>
<dbReference type="Proteomes" id="UP001056035">
    <property type="component" value="Chromosome"/>
</dbReference>
<feature type="domain" description="Integrase catalytic" evidence="3">
    <location>
        <begin position="107"/>
        <end position="270"/>
    </location>
</feature>
<accession>A0ABY5DVA8</accession>
<keyword evidence="5" id="KW-1185">Reference proteome</keyword>
<evidence type="ECO:0000256" key="1">
    <source>
        <dbReference type="ARBA" id="ARBA00002286"/>
    </source>
</evidence>
<dbReference type="Gene3D" id="3.30.420.10">
    <property type="entry name" value="Ribonuclease H-like superfamily/Ribonuclease H"/>
    <property type="match status" value="1"/>
</dbReference>
<dbReference type="InterPro" id="IPR050900">
    <property type="entry name" value="Transposase_IS3/IS150/IS904"/>
</dbReference>
<evidence type="ECO:0000259" key="3">
    <source>
        <dbReference type="PROSITE" id="PS50994"/>
    </source>
</evidence>
<evidence type="ECO:0000313" key="4">
    <source>
        <dbReference type="EMBL" id="UTI64859.1"/>
    </source>
</evidence>
<dbReference type="SUPFAM" id="SSF53098">
    <property type="entry name" value="Ribonuclease H-like"/>
    <property type="match status" value="1"/>
</dbReference>
<reference evidence="4 5" key="1">
    <citation type="submission" date="2022-06" db="EMBL/GenBank/DDBJ databases">
        <title>Paraconexibacter antarcticus.</title>
        <authorList>
            <person name="Kim C.S."/>
        </authorList>
    </citation>
    <scope>NUCLEOTIDE SEQUENCE [LARGE SCALE GENOMIC DNA]</scope>
    <source>
        <strain evidence="4 5">02-257</strain>
    </source>
</reference>
<dbReference type="PROSITE" id="PS50994">
    <property type="entry name" value="INTEGRASE"/>
    <property type="match status" value="1"/>
</dbReference>
<organism evidence="4 5">
    <name type="scientific">Paraconexibacter antarcticus</name>
    <dbReference type="NCBI Taxonomy" id="2949664"/>
    <lineage>
        <taxon>Bacteria</taxon>
        <taxon>Bacillati</taxon>
        <taxon>Actinomycetota</taxon>
        <taxon>Thermoleophilia</taxon>
        <taxon>Solirubrobacterales</taxon>
        <taxon>Paraconexibacteraceae</taxon>
        <taxon>Paraconexibacter</taxon>
    </lineage>
</organism>
<dbReference type="PANTHER" id="PTHR46889">
    <property type="entry name" value="TRANSPOSASE INSF FOR INSERTION SEQUENCE IS3B-RELATED"/>
    <property type="match status" value="1"/>
</dbReference>
<comment type="function">
    <text evidence="1">Involved in the transposition of the insertion sequence.</text>
</comment>
<sequence>MQQACLALGVSPSGYYAWKGRPDAPRTLRRIWLAGEIADVHKESGGTYGAMRVTAELKYGRGIFVGHNAVGDIMRQLGLKGLPRRRLPRGAKLSRVTSLDLVGRKFRRDRPNERWVTDITEHPTREGKVYCCVVLDTFSRKVVGWAIDATQTTSLVLNALGMATQRRPDRSGLVMHSDRGVQFTSWAYSHNLTQVGISPSMGAVGSAYDNALMESFWGRMQVELFNRRRWKTRIELAGAIHDYIELWHNPRRRHSALAMRTPDEVETAWLTETAGPDSGGGQPARRAAAIASARLRLAPATAAEIPTHGDPSDRPETIPNDNDTAA</sequence>
<gene>
    <name evidence="4" type="ORF">NBH00_01315</name>
</gene>
<dbReference type="InterPro" id="IPR012337">
    <property type="entry name" value="RNaseH-like_sf"/>
</dbReference>
<evidence type="ECO:0000313" key="5">
    <source>
        <dbReference type="Proteomes" id="UP001056035"/>
    </source>
</evidence>
<dbReference type="NCBIfam" id="NF033516">
    <property type="entry name" value="transpos_IS3"/>
    <property type="match status" value="1"/>
</dbReference>
<dbReference type="Pfam" id="PF13276">
    <property type="entry name" value="HTH_21"/>
    <property type="match status" value="1"/>
</dbReference>
<proteinExistence type="predicted"/>
<dbReference type="InterPro" id="IPR036397">
    <property type="entry name" value="RNaseH_sf"/>
</dbReference>
<dbReference type="Pfam" id="PF13333">
    <property type="entry name" value="rve_2"/>
    <property type="match status" value="1"/>
</dbReference>
<dbReference type="RefSeq" id="WP_254571556.1">
    <property type="nucleotide sequence ID" value="NZ_CP098502.1"/>
</dbReference>
<dbReference type="InterPro" id="IPR001584">
    <property type="entry name" value="Integrase_cat-core"/>
</dbReference>
<dbReference type="EMBL" id="CP098502">
    <property type="protein sequence ID" value="UTI64859.1"/>
    <property type="molecule type" value="Genomic_DNA"/>
</dbReference>
<dbReference type="InterPro" id="IPR025948">
    <property type="entry name" value="HTH-like_dom"/>
</dbReference>
<protein>
    <submittedName>
        <fullName evidence="4">IS3 family transposase</fullName>
    </submittedName>
</protein>